<keyword evidence="6 8" id="KW-0472">Membrane</keyword>
<keyword evidence="4 8" id="KW-0812">Transmembrane</keyword>
<feature type="transmembrane region" description="Helical" evidence="8">
    <location>
        <begin position="65"/>
        <end position="84"/>
    </location>
</feature>
<keyword evidence="2" id="KW-0813">Transport</keyword>
<accession>A0A5R9GES0</accession>
<feature type="transmembrane region" description="Helical" evidence="8">
    <location>
        <begin position="123"/>
        <end position="145"/>
    </location>
</feature>
<feature type="transmembrane region" description="Helical" evidence="8">
    <location>
        <begin position="392"/>
        <end position="413"/>
    </location>
</feature>
<dbReference type="PANTHER" id="PTHR43266:SF8">
    <property type="entry name" value="MACROLIDE-EFFLUX PROTEIN"/>
    <property type="match status" value="1"/>
</dbReference>
<dbReference type="CDD" id="cd06173">
    <property type="entry name" value="MFS_MefA_like"/>
    <property type="match status" value="1"/>
</dbReference>
<feature type="transmembrane region" description="Helical" evidence="8">
    <location>
        <begin position="363"/>
        <end position="386"/>
    </location>
</feature>
<dbReference type="SUPFAM" id="SSF103473">
    <property type="entry name" value="MFS general substrate transporter"/>
    <property type="match status" value="1"/>
</dbReference>
<evidence type="ECO:0000256" key="2">
    <source>
        <dbReference type="ARBA" id="ARBA00022448"/>
    </source>
</evidence>
<evidence type="ECO:0000259" key="9">
    <source>
        <dbReference type="PROSITE" id="PS50850"/>
    </source>
</evidence>
<dbReference type="EMBL" id="VCIW01000003">
    <property type="protein sequence ID" value="TLS52866.1"/>
    <property type="molecule type" value="Genomic_DNA"/>
</dbReference>
<keyword evidence="11" id="KW-1185">Reference proteome</keyword>
<feature type="compositionally biased region" description="Low complexity" evidence="7">
    <location>
        <begin position="10"/>
        <end position="20"/>
    </location>
</feature>
<evidence type="ECO:0000256" key="4">
    <source>
        <dbReference type="ARBA" id="ARBA00022692"/>
    </source>
</evidence>
<evidence type="ECO:0000256" key="8">
    <source>
        <dbReference type="SAM" id="Phobius"/>
    </source>
</evidence>
<proteinExistence type="predicted"/>
<evidence type="ECO:0000256" key="3">
    <source>
        <dbReference type="ARBA" id="ARBA00022475"/>
    </source>
</evidence>
<dbReference type="InterPro" id="IPR011701">
    <property type="entry name" value="MFS"/>
</dbReference>
<feature type="transmembrane region" description="Helical" evidence="8">
    <location>
        <begin position="96"/>
        <end position="117"/>
    </location>
</feature>
<protein>
    <submittedName>
        <fullName evidence="10">MFS transporter</fullName>
    </submittedName>
</protein>
<comment type="subcellular location">
    <subcellularLocation>
        <location evidence="1">Cell membrane</location>
        <topology evidence="1">Multi-pass membrane protein</topology>
    </subcellularLocation>
</comment>
<feature type="domain" description="Major facilitator superfamily (MFS) profile" evidence="9">
    <location>
        <begin position="29"/>
        <end position="414"/>
    </location>
</feature>
<dbReference type="Gene3D" id="1.20.1250.20">
    <property type="entry name" value="MFS general substrate transporter like domains"/>
    <property type="match status" value="1"/>
</dbReference>
<dbReference type="PANTHER" id="PTHR43266">
    <property type="entry name" value="MACROLIDE-EFFLUX PROTEIN"/>
    <property type="match status" value="1"/>
</dbReference>
<evidence type="ECO:0000256" key="7">
    <source>
        <dbReference type="SAM" id="MobiDB-lite"/>
    </source>
</evidence>
<sequence length="433" mass="46494">MHTPQQPELPASGGPSASKPASSMFRNPYVQAIIASNLLLQLGIWVRNFAILLYVTDITHDNPKYVSLISVAEFAPIFLFSFIGGTFADRWRPKRTMVWCDLLSAVSVFVVLLTLMFGSWQTIFFATLVSAILSQFSMPSAMKLLKRHVPESQLQPVMAMFQTLMAIFMVIGPMIGTFVYQNYGIFVSIGVMGTMFLLSALALSFLPKDVVVSAEAATDKNFKREFKEGFGYVFQRKALKTLGGTFALAGLAVGLIQPLMLFVTTDNLGMDKGFLQWLLAANGAAMLVGGGFIFALSKKISAPKLLALGMIAGALCTVGIGWSTSVPLTIGFQVLNGLFFPCIHIGINTMILQNTEESFVGRVNGVLNPMFMGMMVVGMSAAGVIMDAVSLFAVYAFGGILFAFGTMLLVPLFKHGGGSGSPTGEPKATGATV</sequence>
<organism evidence="10 11">
    <name type="scientific">Paenibacillus antri</name>
    <dbReference type="NCBI Taxonomy" id="2582848"/>
    <lineage>
        <taxon>Bacteria</taxon>
        <taxon>Bacillati</taxon>
        <taxon>Bacillota</taxon>
        <taxon>Bacilli</taxon>
        <taxon>Bacillales</taxon>
        <taxon>Paenibacillaceae</taxon>
        <taxon>Paenibacillus</taxon>
    </lineage>
</organism>
<dbReference type="InterPro" id="IPR020846">
    <property type="entry name" value="MFS_dom"/>
</dbReference>
<evidence type="ECO:0000256" key="6">
    <source>
        <dbReference type="ARBA" id="ARBA00023136"/>
    </source>
</evidence>
<feature type="transmembrane region" description="Helical" evidence="8">
    <location>
        <begin position="185"/>
        <end position="206"/>
    </location>
</feature>
<dbReference type="InterPro" id="IPR036259">
    <property type="entry name" value="MFS_trans_sf"/>
</dbReference>
<dbReference type="AlphaFoldDB" id="A0A5R9GES0"/>
<feature type="transmembrane region" description="Helical" evidence="8">
    <location>
        <begin position="242"/>
        <end position="262"/>
    </location>
</feature>
<feature type="transmembrane region" description="Helical" evidence="8">
    <location>
        <begin position="305"/>
        <end position="324"/>
    </location>
</feature>
<reference evidence="10 11" key="1">
    <citation type="submission" date="2019-05" db="EMBL/GenBank/DDBJ databases">
        <authorList>
            <person name="Narsing Rao M.P."/>
            <person name="Li W.J."/>
        </authorList>
    </citation>
    <scope>NUCLEOTIDE SEQUENCE [LARGE SCALE GENOMIC DNA]</scope>
    <source>
        <strain evidence="10 11">SYSU_K30003</strain>
    </source>
</reference>
<evidence type="ECO:0000256" key="1">
    <source>
        <dbReference type="ARBA" id="ARBA00004651"/>
    </source>
</evidence>
<keyword evidence="5 8" id="KW-1133">Transmembrane helix</keyword>
<dbReference type="Pfam" id="PF07690">
    <property type="entry name" value="MFS_1"/>
    <property type="match status" value="1"/>
</dbReference>
<evidence type="ECO:0000313" key="11">
    <source>
        <dbReference type="Proteomes" id="UP000309676"/>
    </source>
</evidence>
<evidence type="ECO:0000256" key="5">
    <source>
        <dbReference type="ARBA" id="ARBA00022989"/>
    </source>
</evidence>
<dbReference type="GO" id="GO:0005886">
    <property type="term" value="C:plasma membrane"/>
    <property type="evidence" value="ECO:0007669"/>
    <property type="project" value="UniProtKB-SubCell"/>
</dbReference>
<feature type="transmembrane region" description="Helical" evidence="8">
    <location>
        <begin position="330"/>
        <end position="351"/>
    </location>
</feature>
<feature type="transmembrane region" description="Helical" evidence="8">
    <location>
        <begin position="29"/>
        <end position="53"/>
    </location>
</feature>
<dbReference type="Proteomes" id="UP000309676">
    <property type="component" value="Unassembled WGS sequence"/>
</dbReference>
<dbReference type="OrthoDB" id="2942684at2"/>
<keyword evidence="3" id="KW-1003">Cell membrane</keyword>
<dbReference type="PROSITE" id="PS50850">
    <property type="entry name" value="MFS"/>
    <property type="match status" value="1"/>
</dbReference>
<evidence type="ECO:0000313" key="10">
    <source>
        <dbReference type="EMBL" id="TLS52866.1"/>
    </source>
</evidence>
<feature type="transmembrane region" description="Helical" evidence="8">
    <location>
        <begin position="157"/>
        <end position="179"/>
    </location>
</feature>
<dbReference type="GO" id="GO:0022857">
    <property type="term" value="F:transmembrane transporter activity"/>
    <property type="evidence" value="ECO:0007669"/>
    <property type="project" value="InterPro"/>
</dbReference>
<comment type="caution">
    <text evidence="10">The sequence shown here is derived from an EMBL/GenBank/DDBJ whole genome shotgun (WGS) entry which is preliminary data.</text>
</comment>
<name>A0A5R9GES0_9BACL</name>
<feature type="region of interest" description="Disordered" evidence="7">
    <location>
        <begin position="1"/>
        <end position="20"/>
    </location>
</feature>
<gene>
    <name evidence="10" type="ORF">FE782_05685</name>
</gene>
<feature type="transmembrane region" description="Helical" evidence="8">
    <location>
        <begin position="274"/>
        <end position="296"/>
    </location>
</feature>